<keyword evidence="1" id="KW-0812">Transmembrane</keyword>
<evidence type="ECO:0000256" key="1">
    <source>
        <dbReference type="SAM" id="Phobius"/>
    </source>
</evidence>
<reference evidence="2" key="1">
    <citation type="submission" date="2014-11" db="EMBL/GenBank/DDBJ databases">
        <authorList>
            <person name="Amaro Gonzalez C."/>
        </authorList>
    </citation>
    <scope>NUCLEOTIDE SEQUENCE</scope>
</reference>
<reference evidence="2" key="2">
    <citation type="journal article" date="2015" name="Fish Shellfish Immunol.">
        <title>Early steps in the European eel (Anguilla anguilla)-Vibrio vulnificus interaction in the gills: Role of the RtxA13 toxin.</title>
        <authorList>
            <person name="Callol A."/>
            <person name="Pajuelo D."/>
            <person name="Ebbesson L."/>
            <person name="Teles M."/>
            <person name="MacKenzie S."/>
            <person name="Amaro C."/>
        </authorList>
    </citation>
    <scope>NUCLEOTIDE SEQUENCE</scope>
</reference>
<protein>
    <submittedName>
        <fullName evidence="2">Uncharacterized protein</fullName>
    </submittedName>
</protein>
<feature type="transmembrane region" description="Helical" evidence="1">
    <location>
        <begin position="20"/>
        <end position="40"/>
    </location>
</feature>
<name>A0A0E9RLY3_ANGAN</name>
<keyword evidence="1" id="KW-1133">Transmembrane helix</keyword>
<accession>A0A0E9RLY3</accession>
<evidence type="ECO:0000313" key="2">
    <source>
        <dbReference type="EMBL" id="JAH30166.1"/>
    </source>
</evidence>
<sequence length="90" mass="9763">MLVAPGKVDFMLASFPWATAAFALNDNMPGILSLLAYWFVVNEKYTWRELPGASSPVVLCGLCEVVTDKCVRGVLVLKLQGLFVGGEVEV</sequence>
<proteinExistence type="predicted"/>
<dbReference type="EMBL" id="GBXM01078411">
    <property type="protein sequence ID" value="JAH30166.1"/>
    <property type="molecule type" value="Transcribed_RNA"/>
</dbReference>
<keyword evidence="1" id="KW-0472">Membrane</keyword>
<dbReference type="AlphaFoldDB" id="A0A0E9RLY3"/>
<organism evidence="2">
    <name type="scientific">Anguilla anguilla</name>
    <name type="common">European freshwater eel</name>
    <name type="synonym">Muraena anguilla</name>
    <dbReference type="NCBI Taxonomy" id="7936"/>
    <lineage>
        <taxon>Eukaryota</taxon>
        <taxon>Metazoa</taxon>
        <taxon>Chordata</taxon>
        <taxon>Craniata</taxon>
        <taxon>Vertebrata</taxon>
        <taxon>Euteleostomi</taxon>
        <taxon>Actinopterygii</taxon>
        <taxon>Neopterygii</taxon>
        <taxon>Teleostei</taxon>
        <taxon>Anguilliformes</taxon>
        <taxon>Anguillidae</taxon>
        <taxon>Anguilla</taxon>
    </lineage>
</organism>